<evidence type="ECO:0000256" key="2">
    <source>
        <dbReference type="SAM" id="SignalP"/>
    </source>
</evidence>
<feature type="transmembrane region" description="Helical" evidence="1">
    <location>
        <begin position="315"/>
        <end position="335"/>
    </location>
</feature>
<proteinExistence type="predicted"/>
<keyword evidence="2" id="KW-0732">Signal</keyword>
<keyword evidence="4" id="KW-1185">Reference proteome</keyword>
<evidence type="ECO:0000313" key="4">
    <source>
        <dbReference type="Proteomes" id="UP000240830"/>
    </source>
</evidence>
<evidence type="ECO:0000313" key="3">
    <source>
        <dbReference type="EMBL" id="PJF18884.1"/>
    </source>
</evidence>
<keyword evidence="1" id="KW-0812">Transmembrane</keyword>
<sequence>MHLFCLLPLLAFVSARNITIVTKTNSTFYAESETKKDTIGYNFAINQNVLSVMLNATESAENIDPVSYMIIPNLLLEYNSTENANSTDSIFGFQDKNSVVGSWGKGLSATKYKSKALNGTESVDVWQVRAEWSNPNAKNKKPKFNALMYFSSAATEFHGKRLSPNAINIRYSILNYPFKYQNSTLGLNELVLSKGNIATNLFSNSTDDNGDGDYGSLRVNRTALVDGKKKHLVVDHYDGSSIDIVAGNSTNIDLSEFDKQSVLFSVRDVSGAKNVTIDQRLSLNITALRKEAEKKGNNKEETASPNNSNKSGAPLTFMAFVIALTSVLVSLPALVL</sequence>
<dbReference type="EMBL" id="MTSL01000097">
    <property type="protein sequence ID" value="PJF18884.1"/>
    <property type="molecule type" value="Genomic_DNA"/>
</dbReference>
<feature type="signal peptide" evidence="2">
    <location>
        <begin position="1"/>
        <end position="15"/>
    </location>
</feature>
<protein>
    <submittedName>
        <fullName evidence="3">Uncharacterized protein</fullName>
    </submittedName>
</protein>
<name>A0A2H9TMC0_9FUNG</name>
<evidence type="ECO:0000256" key="1">
    <source>
        <dbReference type="SAM" id="Phobius"/>
    </source>
</evidence>
<keyword evidence="1" id="KW-0472">Membrane</keyword>
<feature type="chain" id="PRO_5014148446" evidence="2">
    <location>
        <begin position="16"/>
        <end position="336"/>
    </location>
</feature>
<comment type="caution">
    <text evidence="3">The sequence shown here is derived from an EMBL/GenBank/DDBJ whole genome shotgun (WGS) entry which is preliminary data.</text>
</comment>
<dbReference type="AlphaFoldDB" id="A0A2H9TMC0"/>
<gene>
    <name evidence="3" type="ORF">PSACC_01293</name>
</gene>
<dbReference type="Proteomes" id="UP000240830">
    <property type="component" value="Unassembled WGS sequence"/>
</dbReference>
<accession>A0A2H9TMC0</accession>
<reference evidence="3 4" key="1">
    <citation type="submission" date="2016-10" db="EMBL/GenBank/DDBJ databases">
        <title>The genome of Paramicrosporidium saccamoebae is the missing link in understanding Cryptomycota and Microsporidia evolution.</title>
        <authorList>
            <person name="Quandt C.A."/>
            <person name="Beaudet D."/>
            <person name="Corsaro D."/>
            <person name="Michel R."/>
            <person name="Corradi N."/>
            <person name="James T."/>
        </authorList>
    </citation>
    <scope>NUCLEOTIDE SEQUENCE [LARGE SCALE GENOMIC DNA]</scope>
    <source>
        <strain evidence="3 4">KSL3</strain>
    </source>
</reference>
<organism evidence="3 4">
    <name type="scientific">Paramicrosporidium saccamoebae</name>
    <dbReference type="NCBI Taxonomy" id="1246581"/>
    <lineage>
        <taxon>Eukaryota</taxon>
        <taxon>Fungi</taxon>
        <taxon>Fungi incertae sedis</taxon>
        <taxon>Cryptomycota</taxon>
        <taxon>Cryptomycota incertae sedis</taxon>
        <taxon>Paramicrosporidium</taxon>
    </lineage>
</organism>
<keyword evidence="1" id="KW-1133">Transmembrane helix</keyword>